<evidence type="ECO:0000313" key="2">
    <source>
        <dbReference type="EMBL" id="TXC66546.1"/>
    </source>
</evidence>
<evidence type="ECO:0000259" key="1">
    <source>
        <dbReference type="Pfam" id="PF00929"/>
    </source>
</evidence>
<organism evidence="2 3">
    <name type="scientific">Piscinibacter aquaticus</name>
    <dbReference type="NCBI Taxonomy" id="392597"/>
    <lineage>
        <taxon>Bacteria</taxon>
        <taxon>Pseudomonadati</taxon>
        <taxon>Pseudomonadota</taxon>
        <taxon>Betaproteobacteria</taxon>
        <taxon>Burkholderiales</taxon>
        <taxon>Sphaerotilaceae</taxon>
        <taxon>Piscinibacter</taxon>
    </lineage>
</organism>
<dbReference type="Proteomes" id="UP000321832">
    <property type="component" value="Unassembled WGS sequence"/>
</dbReference>
<dbReference type="GO" id="GO:0004527">
    <property type="term" value="F:exonuclease activity"/>
    <property type="evidence" value="ECO:0007669"/>
    <property type="project" value="UniProtKB-ARBA"/>
</dbReference>
<dbReference type="CDD" id="cd06127">
    <property type="entry name" value="DEDDh"/>
    <property type="match status" value="1"/>
</dbReference>
<gene>
    <name evidence="2" type="ORF">FSC37_13985</name>
</gene>
<feature type="domain" description="Exonuclease" evidence="1">
    <location>
        <begin position="19"/>
        <end position="134"/>
    </location>
</feature>
<protein>
    <recommendedName>
        <fullName evidence="1">Exonuclease domain-containing protein</fullName>
    </recommendedName>
</protein>
<name>A0A5C6U457_9BURK</name>
<dbReference type="Gene3D" id="3.30.420.10">
    <property type="entry name" value="Ribonuclease H-like superfamily/Ribonuclease H"/>
    <property type="match status" value="1"/>
</dbReference>
<dbReference type="InterPro" id="IPR012337">
    <property type="entry name" value="RNaseH-like_sf"/>
</dbReference>
<dbReference type="InterPro" id="IPR036397">
    <property type="entry name" value="RNaseH_sf"/>
</dbReference>
<dbReference type="GO" id="GO:0006259">
    <property type="term" value="P:DNA metabolic process"/>
    <property type="evidence" value="ECO:0007669"/>
    <property type="project" value="UniProtKB-ARBA"/>
</dbReference>
<comment type="caution">
    <text evidence="2">The sequence shown here is derived from an EMBL/GenBank/DDBJ whole genome shotgun (WGS) entry which is preliminary data.</text>
</comment>
<accession>A0A5C6U457</accession>
<dbReference type="GO" id="GO:0003676">
    <property type="term" value="F:nucleic acid binding"/>
    <property type="evidence" value="ECO:0007669"/>
    <property type="project" value="InterPro"/>
</dbReference>
<evidence type="ECO:0000313" key="3">
    <source>
        <dbReference type="Proteomes" id="UP000321832"/>
    </source>
</evidence>
<reference evidence="2 3" key="1">
    <citation type="submission" date="2019-08" db="EMBL/GenBank/DDBJ databases">
        <authorList>
            <person name="Khan S.A."/>
            <person name="Jeon C.O."/>
            <person name="Jeong S.E."/>
        </authorList>
    </citation>
    <scope>NUCLEOTIDE SEQUENCE [LARGE SCALE GENOMIC DNA]</scope>
    <source>
        <strain evidence="3">IMCC1728</strain>
    </source>
</reference>
<proteinExistence type="predicted"/>
<dbReference type="Pfam" id="PF00929">
    <property type="entry name" value="RNase_T"/>
    <property type="match status" value="1"/>
</dbReference>
<dbReference type="EMBL" id="VOPW01000001">
    <property type="protein sequence ID" value="TXC66546.1"/>
    <property type="molecule type" value="Genomic_DNA"/>
</dbReference>
<keyword evidence="3" id="KW-1185">Reference proteome</keyword>
<sequence length="223" mass="24290">MIGWWAQRRRQAADDGRWVVLDVESSGLDPKRDRLLAIAAVGLRRAPEGPPRVVMSDSFEVVLRQQDAPVDKANILVHGIGIGAQRQGVEPAQALEAFERWVGAAPLIGFHVAFDEALIQRAMRAVLGRTLANPWIDRPMWRRWCVPTCPGARWTSGWTRWASAARCATSRRRHAGHGRTAAAAVAAGAGAEARGRLAGADSPWRPSAAGCPAEIRVRSGTWQ</sequence>
<dbReference type="InterPro" id="IPR013520">
    <property type="entry name" value="Ribonucl_H"/>
</dbReference>
<dbReference type="SUPFAM" id="SSF53098">
    <property type="entry name" value="Ribonuclease H-like"/>
    <property type="match status" value="1"/>
</dbReference>
<dbReference type="AlphaFoldDB" id="A0A5C6U457"/>